<sequence>MSYCPSEIHFIFELQLQAERYFPNASFRLEVSIDPENGSKDLQFIISHHWQTSVDTAHDQMEKFTREWYIYNMQRAKDLLIINEFSSDK</sequence>
<gene>
    <name evidence="1" type="ORF">LCGC14_2483930</name>
</gene>
<organism evidence="1">
    <name type="scientific">marine sediment metagenome</name>
    <dbReference type="NCBI Taxonomy" id="412755"/>
    <lineage>
        <taxon>unclassified sequences</taxon>
        <taxon>metagenomes</taxon>
        <taxon>ecological metagenomes</taxon>
    </lineage>
</organism>
<comment type="caution">
    <text evidence="1">The sequence shown here is derived from an EMBL/GenBank/DDBJ whole genome shotgun (WGS) entry which is preliminary data.</text>
</comment>
<accession>A0A0F9E0G2</accession>
<dbReference type="EMBL" id="LAZR01039196">
    <property type="protein sequence ID" value="KKL17603.1"/>
    <property type="molecule type" value="Genomic_DNA"/>
</dbReference>
<dbReference type="AlphaFoldDB" id="A0A0F9E0G2"/>
<proteinExistence type="predicted"/>
<name>A0A0F9E0G2_9ZZZZ</name>
<feature type="non-terminal residue" evidence="1">
    <location>
        <position position="89"/>
    </location>
</feature>
<protein>
    <submittedName>
        <fullName evidence="1">Uncharacterized protein</fullName>
    </submittedName>
</protein>
<reference evidence="1" key="1">
    <citation type="journal article" date="2015" name="Nature">
        <title>Complex archaea that bridge the gap between prokaryotes and eukaryotes.</title>
        <authorList>
            <person name="Spang A."/>
            <person name="Saw J.H."/>
            <person name="Jorgensen S.L."/>
            <person name="Zaremba-Niedzwiedzka K."/>
            <person name="Martijn J."/>
            <person name="Lind A.E."/>
            <person name="van Eijk R."/>
            <person name="Schleper C."/>
            <person name="Guy L."/>
            <person name="Ettema T.J."/>
        </authorList>
    </citation>
    <scope>NUCLEOTIDE SEQUENCE</scope>
</reference>
<evidence type="ECO:0000313" key="1">
    <source>
        <dbReference type="EMBL" id="KKL17603.1"/>
    </source>
</evidence>